<dbReference type="InterPro" id="IPR001138">
    <property type="entry name" value="Zn2Cys6_DnaBD"/>
</dbReference>
<sequence length="261" mass="28767">MSSNISSFKSVFKVTIKRTCRAEDSLPRAFTPRRAHRKTRNGCLTCKRRRIKCDETQPSCGKCEKLNLDCSYSPTTGRVLTPPIRAPDPDSKMYSMSIDLAETDLATLLAQGSAMTDSPGPVSATGQFRMLQRFQSVSSGSIGSSPMKEVLHDVVGRIAWSHPALMHVVLALSCAHQRRIYSNLQPRVCNSLRFAEATHWGKGLRLHRQHLSGLRTGLSTQDWDAVVMTVSMAIVYTFTVDDDVPADASTSSSRDAFADTL</sequence>
<keyword evidence="1" id="KW-0539">Nucleus</keyword>
<evidence type="ECO:0000313" key="3">
    <source>
        <dbReference type="EMBL" id="KJX92595.1"/>
    </source>
</evidence>
<evidence type="ECO:0000256" key="1">
    <source>
        <dbReference type="ARBA" id="ARBA00023242"/>
    </source>
</evidence>
<dbReference type="GO" id="GO:0000981">
    <property type="term" value="F:DNA-binding transcription factor activity, RNA polymerase II-specific"/>
    <property type="evidence" value="ECO:0007669"/>
    <property type="project" value="InterPro"/>
</dbReference>
<dbReference type="PANTHER" id="PTHR47657:SF14">
    <property type="entry name" value="ZN(2)-C6 FUNGAL-TYPE DOMAIN-CONTAINING PROTEIN"/>
    <property type="match status" value="1"/>
</dbReference>
<dbReference type="Proteomes" id="UP000033647">
    <property type="component" value="Unassembled WGS sequence"/>
</dbReference>
<dbReference type="Pfam" id="PF00172">
    <property type="entry name" value="Zn_clus"/>
    <property type="match status" value="1"/>
</dbReference>
<reference evidence="3 4" key="1">
    <citation type="submission" date="2015-03" db="EMBL/GenBank/DDBJ databases">
        <title>RNA-seq based gene annotation and comparative genomics of four Zymoseptoria species reveal species-specific pathogenicity related genes and transposable element activity.</title>
        <authorList>
            <person name="Grandaubert J."/>
            <person name="Bhattacharyya A."/>
            <person name="Stukenbrock E.H."/>
        </authorList>
    </citation>
    <scope>NUCLEOTIDE SEQUENCE [LARGE SCALE GENOMIC DNA]</scope>
    <source>
        <strain evidence="3 4">Zb18110</strain>
    </source>
</reference>
<protein>
    <recommendedName>
        <fullName evidence="2">Zn(2)-C6 fungal-type domain-containing protein</fullName>
    </recommendedName>
</protein>
<dbReference type="CDD" id="cd00067">
    <property type="entry name" value="GAL4"/>
    <property type="match status" value="1"/>
</dbReference>
<dbReference type="Pfam" id="PF11951">
    <property type="entry name" value="Fungal_trans_2"/>
    <property type="match status" value="1"/>
</dbReference>
<keyword evidence="4" id="KW-1185">Reference proteome</keyword>
<dbReference type="AlphaFoldDB" id="A0A0F4G8P1"/>
<dbReference type="InterPro" id="IPR052400">
    <property type="entry name" value="Zn2-C6_fungal_TF"/>
</dbReference>
<feature type="domain" description="Zn(2)-C6 fungal-type" evidence="2">
    <location>
        <begin position="42"/>
        <end position="72"/>
    </location>
</feature>
<dbReference type="InterPro" id="IPR036864">
    <property type="entry name" value="Zn2-C6_fun-type_DNA-bd_sf"/>
</dbReference>
<accession>A0A0F4G8P1</accession>
<gene>
    <name evidence="3" type="ORF">TI39_contig5839g00001</name>
</gene>
<evidence type="ECO:0000313" key="4">
    <source>
        <dbReference type="Proteomes" id="UP000033647"/>
    </source>
</evidence>
<evidence type="ECO:0000259" key="2">
    <source>
        <dbReference type="PROSITE" id="PS50048"/>
    </source>
</evidence>
<proteinExistence type="predicted"/>
<organism evidence="3 4">
    <name type="scientific">Zymoseptoria brevis</name>
    <dbReference type="NCBI Taxonomy" id="1047168"/>
    <lineage>
        <taxon>Eukaryota</taxon>
        <taxon>Fungi</taxon>
        <taxon>Dikarya</taxon>
        <taxon>Ascomycota</taxon>
        <taxon>Pezizomycotina</taxon>
        <taxon>Dothideomycetes</taxon>
        <taxon>Dothideomycetidae</taxon>
        <taxon>Mycosphaerellales</taxon>
        <taxon>Mycosphaerellaceae</taxon>
        <taxon>Zymoseptoria</taxon>
    </lineage>
</organism>
<name>A0A0F4G8P1_9PEZI</name>
<comment type="caution">
    <text evidence="3">The sequence shown here is derived from an EMBL/GenBank/DDBJ whole genome shotgun (WGS) entry which is preliminary data.</text>
</comment>
<dbReference type="SMART" id="SM00066">
    <property type="entry name" value="GAL4"/>
    <property type="match status" value="1"/>
</dbReference>
<dbReference type="STRING" id="1047168.A0A0F4G8P1"/>
<dbReference type="OrthoDB" id="5386330at2759"/>
<dbReference type="SUPFAM" id="SSF57701">
    <property type="entry name" value="Zn2/Cys6 DNA-binding domain"/>
    <property type="match status" value="1"/>
</dbReference>
<dbReference type="PROSITE" id="PS00463">
    <property type="entry name" value="ZN2_CY6_FUNGAL_1"/>
    <property type="match status" value="1"/>
</dbReference>
<dbReference type="EMBL" id="LAFY01005794">
    <property type="protein sequence ID" value="KJX92595.1"/>
    <property type="molecule type" value="Genomic_DNA"/>
</dbReference>
<dbReference type="PROSITE" id="PS50048">
    <property type="entry name" value="ZN2_CY6_FUNGAL_2"/>
    <property type="match status" value="1"/>
</dbReference>
<dbReference type="Gene3D" id="4.10.240.10">
    <property type="entry name" value="Zn(2)-C6 fungal-type DNA-binding domain"/>
    <property type="match status" value="1"/>
</dbReference>
<dbReference type="GO" id="GO:0008270">
    <property type="term" value="F:zinc ion binding"/>
    <property type="evidence" value="ECO:0007669"/>
    <property type="project" value="InterPro"/>
</dbReference>
<dbReference type="InterPro" id="IPR021858">
    <property type="entry name" value="Fun_TF"/>
</dbReference>
<dbReference type="PANTHER" id="PTHR47657">
    <property type="entry name" value="STEROL REGULATORY ELEMENT-BINDING PROTEIN ECM22"/>
    <property type="match status" value="1"/>
</dbReference>